<evidence type="ECO:0000256" key="5">
    <source>
        <dbReference type="ARBA" id="ARBA00022679"/>
    </source>
</evidence>
<dbReference type="EMBL" id="JAESVD010000005">
    <property type="protein sequence ID" value="MBL4913684.1"/>
    <property type="molecule type" value="Genomic_DNA"/>
</dbReference>
<comment type="similarity">
    <text evidence="3 11">Belongs to the NadD family.</text>
</comment>
<keyword evidence="6 11" id="KW-0548">Nucleotidyltransferase</keyword>
<evidence type="ECO:0000259" key="12">
    <source>
        <dbReference type="Pfam" id="PF01467"/>
    </source>
</evidence>
<dbReference type="Proteomes" id="UP000604898">
    <property type="component" value="Unassembled WGS sequence"/>
</dbReference>
<comment type="pathway">
    <text evidence="2 11">Cofactor biosynthesis; NAD(+) biosynthesis; deamido-NAD(+) from nicotinate D-ribonucleotide: step 1/1.</text>
</comment>
<dbReference type="RefSeq" id="WP_202721935.1">
    <property type="nucleotide sequence ID" value="NZ_BPEX01000013.1"/>
</dbReference>
<dbReference type="SUPFAM" id="SSF52374">
    <property type="entry name" value="Nucleotidylyl transferase"/>
    <property type="match status" value="1"/>
</dbReference>
<keyword evidence="8 11" id="KW-0067">ATP-binding</keyword>
<dbReference type="CDD" id="cd02165">
    <property type="entry name" value="NMNAT"/>
    <property type="match status" value="1"/>
</dbReference>
<proteinExistence type="inferred from homology"/>
<dbReference type="GO" id="GO:0004515">
    <property type="term" value="F:nicotinate-nucleotide adenylyltransferase activity"/>
    <property type="evidence" value="ECO:0007669"/>
    <property type="project" value="UniProtKB-EC"/>
</dbReference>
<name>A0ABS1T0I4_9GAMM</name>
<sequence>MKIGILGGTFDPIHFGHIRPAQEVRQQLNLDEVWLMPNHIPPHKSSTHVSSQDRLAMAQLVCDQLPHFKLCDIEAKRDTPSYSAMTLTQLTKIYPEHEFYFIMGMDSFLSFTRWHKWQQLLDLCHLVVCKRPGWQLDTNDPIQSVLRPRVHDIATTTSEKFGRIFMVDITEQDISSTQVRQQLSLGNLPKGQLPTEIEAYIVNHHLYQNPTADNSN</sequence>
<keyword evidence="14" id="KW-1185">Reference proteome</keyword>
<evidence type="ECO:0000256" key="10">
    <source>
        <dbReference type="ARBA" id="ARBA00048721"/>
    </source>
</evidence>
<comment type="catalytic activity">
    <reaction evidence="10 11">
        <text>nicotinate beta-D-ribonucleotide + ATP + H(+) = deamido-NAD(+) + diphosphate</text>
        <dbReference type="Rhea" id="RHEA:22860"/>
        <dbReference type="ChEBI" id="CHEBI:15378"/>
        <dbReference type="ChEBI" id="CHEBI:30616"/>
        <dbReference type="ChEBI" id="CHEBI:33019"/>
        <dbReference type="ChEBI" id="CHEBI:57502"/>
        <dbReference type="ChEBI" id="CHEBI:58437"/>
        <dbReference type="EC" id="2.7.7.18"/>
    </reaction>
</comment>
<dbReference type="NCBIfam" id="TIGR00482">
    <property type="entry name" value="nicotinate (nicotinamide) nucleotide adenylyltransferase"/>
    <property type="match status" value="1"/>
</dbReference>
<comment type="function">
    <text evidence="1 11">Catalyzes the reversible adenylation of nicotinate mononucleotide (NaMN) to nicotinic acid adenine dinucleotide (NaAD).</text>
</comment>
<dbReference type="HAMAP" id="MF_00244">
    <property type="entry name" value="NaMN_adenylyltr"/>
    <property type="match status" value="1"/>
</dbReference>
<dbReference type="InterPro" id="IPR014729">
    <property type="entry name" value="Rossmann-like_a/b/a_fold"/>
</dbReference>
<evidence type="ECO:0000313" key="13">
    <source>
        <dbReference type="EMBL" id="MBL4913684.1"/>
    </source>
</evidence>
<evidence type="ECO:0000256" key="8">
    <source>
        <dbReference type="ARBA" id="ARBA00022840"/>
    </source>
</evidence>
<evidence type="ECO:0000313" key="14">
    <source>
        <dbReference type="Proteomes" id="UP000604898"/>
    </source>
</evidence>
<reference evidence="13 14" key="1">
    <citation type="submission" date="2021-01" db="EMBL/GenBank/DDBJ databases">
        <title>Genome sequence of Shewanella schlegeliana JCM 11561.</title>
        <authorList>
            <person name="Zhang H."/>
            <person name="Li C."/>
        </authorList>
    </citation>
    <scope>NUCLEOTIDE SEQUENCE [LARGE SCALE GENOMIC DNA]</scope>
    <source>
        <strain evidence="13 14">JCM 11561</strain>
    </source>
</reference>
<protein>
    <recommendedName>
        <fullName evidence="11">Probable nicotinate-nucleotide adenylyltransferase</fullName>
        <ecNumber evidence="11">2.7.7.18</ecNumber>
    </recommendedName>
    <alternativeName>
        <fullName evidence="11">Deamido-NAD(+) diphosphorylase</fullName>
    </alternativeName>
    <alternativeName>
        <fullName evidence="11">Deamido-NAD(+) pyrophosphorylase</fullName>
    </alternativeName>
    <alternativeName>
        <fullName evidence="11">Nicotinate mononucleotide adenylyltransferase</fullName>
        <shortName evidence="11">NaMN adenylyltransferase</shortName>
    </alternativeName>
</protein>
<evidence type="ECO:0000256" key="7">
    <source>
        <dbReference type="ARBA" id="ARBA00022741"/>
    </source>
</evidence>
<dbReference type="PANTHER" id="PTHR39321:SF3">
    <property type="entry name" value="PHOSPHOPANTETHEINE ADENYLYLTRANSFERASE"/>
    <property type="match status" value="1"/>
</dbReference>
<dbReference type="NCBIfam" id="NF000839">
    <property type="entry name" value="PRK00071.1-1"/>
    <property type="match status" value="1"/>
</dbReference>
<dbReference type="EC" id="2.7.7.18" evidence="11"/>
<keyword evidence="5 11" id="KW-0808">Transferase</keyword>
<evidence type="ECO:0000256" key="6">
    <source>
        <dbReference type="ARBA" id="ARBA00022695"/>
    </source>
</evidence>
<keyword evidence="4 11" id="KW-0662">Pyridine nucleotide biosynthesis</keyword>
<keyword evidence="9 11" id="KW-0520">NAD</keyword>
<evidence type="ECO:0000256" key="11">
    <source>
        <dbReference type="HAMAP-Rule" id="MF_00244"/>
    </source>
</evidence>
<evidence type="ECO:0000256" key="2">
    <source>
        <dbReference type="ARBA" id="ARBA00005019"/>
    </source>
</evidence>
<evidence type="ECO:0000256" key="3">
    <source>
        <dbReference type="ARBA" id="ARBA00009014"/>
    </source>
</evidence>
<comment type="caution">
    <text evidence="13">The sequence shown here is derived from an EMBL/GenBank/DDBJ whole genome shotgun (WGS) entry which is preliminary data.</text>
</comment>
<dbReference type="PANTHER" id="PTHR39321">
    <property type="entry name" value="NICOTINATE-NUCLEOTIDE ADENYLYLTRANSFERASE-RELATED"/>
    <property type="match status" value="1"/>
</dbReference>
<dbReference type="Gene3D" id="3.40.50.620">
    <property type="entry name" value="HUPs"/>
    <property type="match status" value="1"/>
</dbReference>
<dbReference type="Pfam" id="PF01467">
    <property type="entry name" value="CTP_transf_like"/>
    <property type="match status" value="1"/>
</dbReference>
<dbReference type="NCBIfam" id="TIGR00125">
    <property type="entry name" value="cyt_tran_rel"/>
    <property type="match status" value="1"/>
</dbReference>
<dbReference type="NCBIfam" id="NF000840">
    <property type="entry name" value="PRK00071.1-3"/>
    <property type="match status" value="1"/>
</dbReference>
<dbReference type="InterPro" id="IPR005248">
    <property type="entry name" value="NadD/NMNAT"/>
</dbReference>
<evidence type="ECO:0000256" key="1">
    <source>
        <dbReference type="ARBA" id="ARBA00002324"/>
    </source>
</evidence>
<keyword evidence="7 11" id="KW-0547">Nucleotide-binding</keyword>
<gene>
    <name evidence="11 13" type="primary">nadD</name>
    <name evidence="13" type="ORF">JMA39_11145</name>
</gene>
<accession>A0ABS1T0I4</accession>
<evidence type="ECO:0000256" key="9">
    <source>
        <dbReference type="ARBA" id="ARBA00023027"/>
    </source>
</evidence>
<feature type="domain" description="Cytidyltransferase-like" evidence="12">
    <location>
        <begin position="5"/>
        <end position="181"/>
    </location>
</feature>
<evidence type="ECO:0000256" key="4">
    <source>
        <dbReference type="ARBA" id="ARBA00022642"/>
    </source>
</evidence>
<organism evidence="13 14">
    <name type="scientific">Shewanella schlegeliana</name>
    <dbReference type="NCBI Taxonomy" id="190308"/>
    <lineage>
        <taxon>Bacteria</taxon>
        <taxon>Pseudomonadati</taxon>
        <taxon>Pseudomonadota</taxon>
        <taxon>Gammaproteobacteria</taxon>
        <taxon>Alteromonadales</taxon>
        <taxon>Shewanellaceae</taxon>
        <taxon>Shewanella</taxon>
    </lineage>
</organism>
<dbReference type="InterPro" id="IPR004821">
    <property type="entry name" value="Cyt_trans-like"/>
</dbReference>